<feature type="region of interest" description="Disordered" evidence="1">
    <location>
        <begin position="57"/>
        <end position="79"/>
    </location>
</feature>
<dbReference type="EMBL" id="JBHLWB010000003">
    <property type="protein sequence ID" value="MFC0308799.1"/>
    <property type="molecule type" value="Genomic_DNA"/>
</dbReference>
<dbReference type="RefSeq" id="WP_382369514.1">
    <property type="nucleotide sequence ID" value="NZ_JBHLWB010000003.1"/>
</dbReference>
<proteinExistence type="predicted"/>
<comment type="caution">
    <text evidence="2">The sequence shown here is derived from an EMBL/GenBank/DDBJ whole genome shotgun (WGS) entry which is preliminary data.</text>
</comment>
<keyword evidence="3" id="KW-1185">Reference proteome</keyword>
<organism evidence="2 3">
    <name type="scientific">Gallibacterium trehalosifermentans</name>
    <dbReference type="NCBI Taxonomy" id="516935"/>
    <lineage>
        <taxon>Bacteria</taxon>
        <taxon>Pseudomonadati</taxon>
        <taxon>Pseudomonadota</taxon>
        <taxon>Gammaproteobacteria</taxon>
        <taxon>Pasteurellales</taxon>
        <taxon>Pasteurellaceae</taxon>
        <taxon>Gallibacterium</taxon>
    </lineage>
</organism>
<dbReference type="Proteomes" id="UP001589767">
    <property type="component" value="Unassembled WGS sequence"/>
</dbReference>
<evidence type="ECO:0000256" key="1">
    <source>
        <dbReference type="SAM" id="MobiDB-lite"/>
    </source>
</evidence>
<protein>
    <submittedName>
        <fullName evidence="2">Uncharacterized protein</fullName>
    </submittedName>
</protein>
<gene>
    <name evidence="2" type="ORF">ACFFHK_03630</name>
</gene>
<name>A0ABV6H0C7_9PAST</name>
<feature type="compositionally biased region" description="Polar residues" evidence="1">
    <location>
        <begin position="64"/>
        <end position="79"/>
    </location>
</feature>
<evidence type="ECO:0000313" key="2">
    <source>
        <dbReference type="EMBL" id="MFC0308799.1"/>
    </source>
</evidence>
<reference evidence="2 3" key="1">
    <citation type="submission" date="2024-09" db="EMBL/GenBank/DDBJ databases">
        <authorList>
            <person name="Sun Q."/>
            <person name="Mori K."/>
        </authorList>
    </citation>
    <scope>NUCLEOTIDE SEQUENCE [LARGE SCALE GENOMIC DNA]</scope>
    <source>
        <strain evidence="2 3">CCM 7539</strain>
    </source>
</reference>
<evidence type="ECO:0000313" key="3">
    <source>
        <dbReference type="Proteomes" id="UP001589767"/>
    </source>
</evidence>
<accession>A0ABV6H0C7</accession>
<sequence length="79" mass="8679">MALCYIFSAHCETMLLGGRSPSGGASAKYKPNIGDYLMKKILKFFILITIALLLKGDNGRQPETPKNSNVVCNSNEQQE</sequence>